<dbReference type="InterPro" id="IPR012340">
    <property type="entry name" value="NA-bd_OB-fold"/>
</dbReference>
<dbReference type="InterPro" id="IPR002810">
    <property type="entry name" value="NfeD-like_C"/>
</dbReference>
<evidence type="ECO:0000259" key="8">
    <source>
        <dbReference type="Pfam" id="PF25145"/>
    </source>
</evidence>
<dbReference type="EMBL" id="UINC01004319">
    <property type="protein sequence ID" value="SVA13438.1"/>
    <property type="molecule type" value="Genomic_DNA"/>
</dbReference>
<dbReference type="InterPro" id="IPR052165">
    <property type="entry name" value="Membrane_assoc_protease"/>
</dbReference>
<feature type="domain" description="NfeD integral membrane" evidence="7">
    <location>
        <begin position="258"/>
        <end position="381"/>
    </location>
</feature>
<feature type="transmembrane region" description="Helical" evidence="5">
    <location>
        <begin position="253"/>
        <end position="273"/>
    </location>
</feature>
<dbReference type="CDD" id="cd07021">
    <property type="entry name" value="Clp_protease_NfeD_like"/>
    <property type="match status" value="1"/>
</dbReference>
<dbReference type="PANTHER" id="PTHR33507">
    <property type="entry name" value="INNER MEMBRANE PROTEIN YBBJ"/>
    <property type="match status" value="1"/>
</dbReference>
<dbReference type="Gene3D" id="2.40.50.140">
    <property type="entry name" value="Nucleic acid-binding proteins"/>
    <property type="match status" value="1"/>
</dbReference>
<dbReference type="Pfam" id="PF01957">
    <property type="entry name" value="NfeD"/>
    <property type="match status" value="1"/>
</dbReference>
<dbReference type="Pfam" id="PF25145">
    <property type="entry name" value="NfeD1b_N"/>
    <property type="match status" value="1"/>
</dbReference>
<dbReference type="InterPro" id="IPR056739">
    <property type="entry name" value="NfeD_membrane"/>
</dbReference>
<dbReference type="Gene3D" id="3.90.226.10">
    <property type="entry name" value="2-enoyl-CoA Hydratase, Chain A, domain 1"/>
    <property type="match status" value="1"/>
</dbReference>
<accession>A0A381TCX9</accession>
<feature type="transmembrane region" description="Helical" evidence="5">
    <location>
        <begin position="280"/>
        <end position="301"/>
    </location>
</feature>
<keyword evidence="2 5" id="KW-0812">Transmembrane</keyword>
<protein>
    <submittedName>
        <fullName evidence="9">Uncharacterized protein</fullName>
    </submittedName>
</protein>
<dbReference type="Pfam" id="PF24961">
    <property type="entry name" value="NfeD_membrane"/>
    <property type="match status" value="1"/>
</dbReference>
<dbReference type="InterPro" id="IPR056738">
    <property type="entry name" value="NfeD1b_N"/>
</dbReference>
<name>A0A381TCX9_9ZZZZ</name>
<reference evidence="9" key="1">
    <citation type="submission" date="2018-05" db="EMBL/GenBank/DDBJ databases">
        <authorList>
            <person name="Lanie J.A."/>
            <person name="Ng W.-L."/>
            <person name="Kazmierczak K.M."/>
            <person name="Andrzejewski T.M."/>
            <person name="Davidsen T.M."/>
            <person name="Wayne K.J."/>
            <person name="Tettelin H."/>
            <person name="Glass J.I."/>
            <person name="Rusch D."/>
            <person name="Podicherti R."/>
            <person name="Tsui H.-C.T."/>
            <person name="Winkler M.E."/>
        </authorList>
    </citation>
    <scope>NUCLEOTIDE SEQUENCE</scope>
</reference>
<dbReference type="GO" id="GO:0005886">
    <property type="term" value="C:plasma membrane"/>
    <property type="evidence" value="ECO:0007669"/>
    <property type="project" value="TreeGrafter"/>
</dbReference>
<sequence>MRKAIICLTIWSSFLYSQIVYHVPIEGTIDLGLPPFVERSIQEAESSSADAIIFEVNTFGGRVDAATQIKDAIMDSRVKTIAFINKRAISAGALISLSCEKIYMTGGATIGATTAVDISGKKGSEKVISYMREEMAATAERRGRSKDIARGMVDEELEFQKKVTREYVTEEGETDTIKIVNHFLILDDDTIYVSDIEGRKQGNLITLTTEQALKYRIADETAETFDAVLDSLGLSGASVYETSENWSESIVRFLTNPVVASLLTTFGFLGILFELQSPGWGVPGTVGLTCLILSLGASYIAELATMTDFLIIIAGLMFLILETLVIPGFGIPGIVGIVMILWGLYLLLLPDVPVGEEVLSQATTGLLIGILGGIAGLVLLFKAMTRTKFWMDLTSPSIQSRDEGYTTTLGWENLVGEDGVADTDLHPSGWVKVNDQRIFAVSEGAFIDNTTVVTILSVDGNRVVVREKSN</sequence>
<feature type="transmembrane region" description="Helical" evidence="5">
    <location>
        <begin position="333"/>
        <end position="350"/>
    </location>
</feature>
<dbReference type="PANTHER" id="PTHR33507:SF3">
    <property type="entry name" value="INNER MEMBRANE PROTEIN YBBJ"/>
    <property type="match status" value="1"/>
</dbReference>
<organism evidence="9">
    <name type="scientific">marine metagenome</name>
    <dbReference type="NCBI Taxonomy" id="408172"/>
    <lineage>
        <taxon>unclassified sequences</taxon>
        <taxon>metagenomes</taxon>
        <taxon>ecological metagenomes</taxon>
    </lineage>
</organism>
<feature type="transmembrane region" description="Helical" evidence="5">
    <location>
        <begin position="362"/>
        <end position="381"/>
    </location>
</feature>
<dbReference type="AlphaFoldDB" id="A0A381TCX9"/>
<evidence type="ECO:0000256" key="3">
    <source>
        <dbReference type="ARBA" id="ARBA00022989"/>
    </source>
</evidence>
<comment type="subcellular location">
    <subcellularLocation>
        <location evidence="1">Membrane</location>
        <topology evidence="1">Multi-pass membrane protein</topology>
    </subcellularLocation>
</comment>
<evidence type="ECO:0000256" key="4">
    <source>
        <dbReference type="ARBA" id="ARBA00023136"/>
    </source>
</evidence>
<evidence type="ECO:0000313" key="9">
    <source>
        <dbReference type="EMBL" id="SVA13438.1"/>
    </source>
</evidence>
<evidence type="ECO:0000256" key="1">
    <source>
        <dbReference type="ARBA" id="ARBA00004141"/>
    </source>
</evidence>
<dbReference type="SUPFAM" id="SSF52096">
    <property type="entry name" value="ClpP/crotonase"/>
    <property type="match status" value="1"/>
</dbReference>
<keyword evidence="4 5" id="KW-0472">Membrane</keyword>
<evidence type="ECO:0000256" key="2">
    <source>
        <dbReference type="ARBA" id="ARBA00022692"/>
    </source>
</evidence>
<keyword evidence="3 5" id="KW-1133">Transmembrane helix</keyword>
<gene>
    <name evidence="9" type="ORF">METZ01_LOCUS66292</name>
</gene>
<evidence type="ECO:0000259" key="7">
    <source>
        <dbReference type="Pfam" id="PF24961"/>
    </source>
</evidence>
<proteinExistence type="predicted"/>
<evidence type="ECO:0000259" key="6">
    <source>
        <dbReference type="Pfam" id="PF01957"/>
    </source>
</evidence>
<dbReference type="InterPro" id="IPR029045">
    <property type="entry name" value="ClpP/crotonase-like_dom_sf"/>
</dbReference>
<evidence type="ECO:0000256" key="5">
    <source>
        <dbReference type="SAM" id="Phobius"/>
    </source>
</evidence>
<feature type="domain" description="NfeD1b N-terminal" evidence="8">
    <location>
        <begin position="20"/>
        <end position="161"/>
    </location>
</feature>
<feature type="domain" description="NfeD-like C-terminal" evidence="6">
    <location>
        <begin position="412"/>
        <end position="466"/>
    </location>
</feature>